<dbReference type="GO" id="GO:0009116">
    <property type="term" value="P:nucleoside metabolic process"/>
    <property type="evidence" value="ECO:0007669"/>
    <property type="project" value="InterPro"/>
</dbReference>
<proteinExistence type="predicted"/>
<dbReference type="InterPro" id="IPR056884">
    <property type="entry name" value="NPHP3-like_N"/>
</dbReference>
<feature type="repeat" description="ANK" evidence="2">
    <location>
        <begin position="985"/>
        <end position="1017"/>
    </location>
</feature>
<dbReference type="InterPro" id="IPR053137">
    <property type="entry name" value="NLR-like"/>
</dbReference>
<dbReference type="PANTHER" id="PTHR46082:SF11">
    <property type="entry name" value="AAA+ ATPASE DOMAIN-CONTAINING PROTEIN-RELATED"/>
    <property type="match status" value="1"/>
</dbReference>
<dbReference type="InterPro" id="IPR027417">
    <property type="entry name" value="P-loop_NTPase"/>
</dbReference>
<dbReference type="InterPro" id="IPR054471">
    <property type="entry name" value="GPIID_WHD"/>
</dbReference>
<dbReference type="STRING" id="1160497.A0A1L9V454"/>
<dbReference type="PROSITE" id="PS50297">
    <property type="entry name" value="ANK_REP_REGION"/>
    <property type="match status" value="4"/>
</dbReference>
<dbReference type="SUPFAM" id="SSF53167">
    <property type="entry name" value="Purine and uridine phosphorylases"/>
    <property type="match status" value="1"/>
</dbReference>
<dbReference type="EMBL" id="KV878929">
    <property type="protein sequence ID" value="OJJ78725.1"/>
    <property type="molecule type" value="Genomic_DNA"/>
</dbReference>
<dbReference type="Gene3D" id="3.40.50.1580">
    <property type="entry name" value="Nucleoside phosphorylase domain"/>
    <property type="match status" value="1"/>
</dbReference>
<protein>
    <submittedName>
        <fullName evidence="5">Uncharacterized protein</fullName>
    </submittedName>
</protein>
<dbReference type="Pfam" id="PF24883">
    <property type="entry name" value="NPHP3_N"/>
    <property type="match status" value="1"/>
</dbReference>
<dbReference type="VEuPathDB" id="FungiDB:ASPGLDRAFT_1196433"/>
<dbReference type="Gene3D" id="3.40.50.300">
    <property type="entry name" value="P-loop containing nucleotide triphosphate hydrolases"/>
    <property type="match status" value="1"/>
</dbReference>
<dbReference type="RefSeq" id="XP_022395423.1">
    <property type="nucleotide sequence ID" value="XM_022540078.1"/>
</dbReference>
<sequence>MSDPKDYTVGWICAISTEHVAAQAFLDEKHEGPEYVSPNDNNDYTLGKIGKHNVVIAVLPDGEYGVSSAAGVAKDMLHSFPNVRIGLMVGIGGGAPSSKHDIHLGDIVVSAPRDGEVGVFEYNFGKTIQNQKFRPTRVLNQPPTALRTAVSGLRSHYEIEGHQLEEAINGILEKKPRLRKKYRRPDPGSDRLYQSRSIHTLGNEASCAVVCGDDPSHLILRHERTEDEDNPVIHYGLIASASHLMKDALIRDRLAAEKDILCFEMEAAGLMNHFPCLVIRGICDYADSHKNKDWQGYAAMTAAAYAKDLLCRIAPNRVEAEKRISDLSDVKSKLEKQEEIAILNWLTVIDHGPQHNDYISHRKVGTGEWLLESDEFQTWLNGTKRTLFCPGLPGAGKTIIVSIVIDYLHHRFWKNDNVGIAFAFFNFNQPQISYTDLLLSLLKQLIRHSVPETVTNLYRDHSFRGTRPSYDEIFNTLCNIAERFSSTFIIIDALDECEDSNGTLSRIVTELFKIQDKTDANIFVTSRCISGITQTFEERDSTILEIRARDEDVQMYIEGQLSTLPEWVRETPGLEREITTAIIRATDGMFLLTRYHLDTLREQTDAAEIDEVLEGLPRGLHAYPKIYQQAMGRIQSQPKKFSHLALQVLSRIAKCRRSMGILELQHALAVEEDSSALNPRKMKDMRQIVRVCAGLVTIDKESDIIRLAHYTTQEYFEQYWTLWFPNANRSIATISLTYLSYEKFSAKLAQSWEEYRQRQRDNCFYEYAAQYWGHHAREAYPEVKDLTAKFLRGPALVSAVQVLVAPQFPFGIFNIPKGIMGLHIAAYFGMNEEVMEFLQETLCPDVADSYGQTAMHWAVRNGQRQTVELLLNEGLDVNANDTEMKSALHYAASQNNKMLIQLLLKYGAKIEAQDICGQTPLLVAAGDIKVEAVIEFLFRGATVNALDAKHRNALHLAIIASRAESALIADMLLSHSIDFSACDVGNMTPLHYAVGTGSRKIIDSLLKAGADVNLGIERKHWTVTTESGRPVYKEFQVLGAAKKKINDAVGLTPLHFAACIGHNAMTEYLLSKGADPNARCHNGDTPLHIALRRSLLETQEDGQEPIFGYVLPDNDEWTDNRWHIELDADYITDYEEEARDIYQYIEEERLAVVSTLLASASINVNIENIERGLPLHVLKYDNLNAHVIICKLLERGADIFARYKGNQTALHLACKSGASTIACDFLDRGCSIKTTDLQGLNALHYAVRANKYDTVRVILDRDEQLARYLCRDVDARGRTLMHHHLEGMGCSIGMLTVLLCHGSRLNDVDQDGNTPLSLHLQGFKWAGQAEICRFLLKHGADALWRSPKGQTLAHLAMCNPMAELGVLEAISNHGVDVAANRVAQRSRKIRVNPRRIRNGADSDPVGQNPKRLRIIHAGSAAARIIRMEWLGVDFADWIIHKIHLQYVTIIDIKPDLYVIM</sequence>
<evidence type="ECO:0000256" key="2">
    <source>
        <dbReference type="PROSITE-ProRule" id="PRU00023"/>
    </source>
</evidence>
<dbReference type="Proteomes" id="UP000184300">
    <property type="component" value="Unassembled WGS sequence"/>
</dbReference>
<evidence type="ECO:0000313" key="5">
    <source>
        <dbReference type="EMBL" id="OJJ78725.1"/>
    </source>
</evidence>
<keyword evidence="1" id="KW-0677">Repeat</keyword>
<dbReference type="PRINTS" id="PR01415">
    <property type="entry name" value="ANKYRIN"/>
</dbReference>
<dbReference type="GO" id="GO:0003824">
    <property type="term" value="F:catalytic activity"/>
    <property type="evidence" value="ECO:0007669"/>
    <property type="project" value="InterPro"/>
</dbReference>
<name>A0A1L9V454_ASPGL</name>
<accession>A0A1L9V454</accession>
<evidence type="ECO:0000313" key="6">
    <source>
        <dbReference type="Proteomes" id="UP000184300"/>
    </source>
</evidence>
<dbReference type="PROSITE" id="PS50088">
    <property type="entry name" value="ANK_REPEAT"/>
    <property type="match status" value="4"/>
</dbReference>
<keyword evidence="6" id="KW-1185">Reference proteome</keyword>
<keyword evidence="2" id="KW-0040">ANK repeat</keyword>
<dbReference type="SMART" id="SM00248">
    <property type="entry name" value="ANK"/>
    <property type="match status" value="14"/>
</dbReference>
<dbReference type="Pfam" id="PF22939">
    <property type="entry name" value="WHD_GPIID"/>
    <property type="match status" value="1"/>
</dbReference>
<evidence type="ECO:0000259" key="4">
    <source>
        <dbReference type="Pfam" id="PF24883"/>
    </source>
</evidence>
<feature type="repeat" description="ANK" evidence="2">
    <location>
        <begin position="883"/>
        <end position="915"/>
    </location>
</feature>
<feature type="repeat" description="ANK" evidence="2">
    <location>
        <begin position="1049"/>
        <end position="1081"/>
    </location>
</feature>
<organism evidence="5 6">
    <name type="scientific">Aspergillus glaucus CBS 516.65</name>
    <dbReference type="NCBI Taxonomy" id="1160497"/>
    <lineage>
        <taxon>Eukaryota</taxon>
        <taxon>Fungi</taxon>
        <taxon>Dikarya</taxon>
        <taxon>Ascomycota</taxon>
        <taxon>Pezizomycotina</taxon>
        <taxon>Eurotiomycetes</taxon>
        <taxon>Eurotiomycetidae</taxon>
        <taxon>Eurotiales</taxon>
        <taxon>Aspergillaceae</taxon>
        <taxon>Aspergillus</taxon>
        <taxon>Aspergillus subgen. Aspergillus</taxon>
    </lineage>
</organism>
<dbReference type="Gene3D" id="1.25.40.20">
    <property type="entry name" value="Ankyrin repeat-containing domain"/>
    <property type="match status" value="4"/>
</dbReference>
<dbReference type="SUPFAM" id="SSF52540">
    <property type="entry name" value="P-loop containing nucleoside triphosphate hydrolases"/>
    <property type="match status" value="1"/>
</dbReference>
<dbReference type="PANTHER" id="PTHR46082">
    <property type="entry name" value="ATP/GTP-BINDING PROTEIN-RELATED"/>
    <property type="match status" value="1"/>
</dbReference>
<feature type="repeat" description="ANK" evidence="2">
    <location>
        <begin position="850"/>
        <end position="882"/>
    </location>
</feature>
<dbReference type="InterPro" id="IPR002110">
    <property type="entry name" value="Ankyrin_rpt"/>
</dbReference>
<dbReference type="Pfam" id="PF13637">
    <property type="entry name" value="Ank_4"/>
    <property type="match status" value="1"/>
</dbReference>
<dbReference type="GeneID" id="34456339"/>
<dbReference type="Pfam" id="PF12796">
    <property type="entry name" value="Ank_2"/>
    <property type="match status" value="4"/>
</dbReference>
<dbReference type="OrthoDB" id="1577640at2759"/>
<gene>
    <name evidence="5" type="ORF">ASPGLDRAFT_1196433</name>
</gene>
<dbReference type="SUPFAM" id="SSF48403">
    <property type="entry name" value="Ankyrin repeat"/>
    <property type="match status" value="2"/>
</dbReference>
<feature type="domain" description="Nephrocystin 3-like N-terminal" evidence="4">
    <location>
        <begin position="365"/>
        <end position="527"/>
    </location>
</feature>
<evidence type="ECO:0000256" key="1">
    <source>
        <dbReference type="ARBA" id="ARBA00022737"/>
    </source>
</evidence>
<feature type="domain" description="GPI inositol-deacylase winged helix" evidence="3">
    <location>
        <begin position="637"/>
        <end position="716"/>
    </location>
</feature>
<evidence type="ECO:0000259" key="3">
    <source>
        <dbReference type="Pfam" id="PF22939"/>
    </source>
</evidence>
<reference evidence="6" key="1">
    <citation type="journal article" date="2017" name="Genome Biol.">
        <title>Comparative genomics reveals high biological diversity and specific adaptations in the industrially and medically important fungal genus Aspergillus.</title>
        <authorList>
            <person name="de Vries R.P."/>
            <person name="Riley R."/>
            <person name="Wiebenga A."/>
            <person name="Aguilar-Osorio G."/>
            <person name="Amillis S."/>
            <person name="Uchima C.A."/>
            <person name="Anderluh G."/>
            <person name="Asadollahi M."/>
            <person name="Askin M."/>
            <person name="Barry K."/>
            <person name="Battaglia E."/>
            <person name="Bayram O."/>
            <person name="Benocci T."/>
            <person name="Braus-Stromeyer S.A."/>
            <person name="Caldana C."/>
            <person name="Canovas D."/>
            <person name="Cerqueira G.C."/>
            <person name="Chen F."/>
            <person name="Chen W."/>
            <person name="Choi C."/>
            <person name="Clum A."/>
            <person name="Dos Santos R.A."/>
            <person name="Damasio A.R."/>
            <person name="Diallinas G."/>
            <person name="Emri T."/>
            <person name="Fekete E."/>
            <person name="Flipphi M."/>
            <person name="Freyberg S."/>
            <person name="Gallo A."/>
            <person name="Gournas C."/>
            <person name="Habgood R."/>
            <person name="Hainaut M."/>
            <person name="Harispe M.L."/>
            <person name="Henrissat B."/>
            <person name="Hilden K.S."/>
            <person name="Hope R."/>
            <person name="Hossain A."/>
            <person name="Karabika E."/>
            <person name="Karaffa L."/>
            <person name="Karanyi Z."/>
            <person name="Krasevec N."/>
            <person name="Kuo A."/>
            <person name="Kusch H."/>
            <person name="LaButti K."/>
            <person name="Lagendijk E.L."/>
            <person name="Lapidus A."/>
            <person name="Levasseur A."/>
            <person name="Lindquist E."/>
            <person name="Lipzen A."/>
            <person name="Logrieco A.F."/>
            <person name="MacCabe A."/>
            <person name="Maekelae M.R."/>
            <person name="Malavazi I."/>
            <person name="Melin P."/>
            <person name="Meyer V."/>
            <person name="Mielnichuk N."/>
            <person name="Miskei M."/>
            <person name="Molnar A.P."/>
            <person name="Mule G."/>
            <person name="Ngan C.Y."/>
            <person name="Orejas M."/>
            <person name="Orosz E."/>
            <person name="Ouedraogo J.P."/>
            <person name="Overkamp K.M."/>
            <person name="Park H.-S."/>
            <person name="Perrone G."/>
            <person name="Piumi F."/>
            <person name="Punt P.J."/>
            <person name="Ram A.F."/>
            <person name="Ramon A."/>
            <person name="Rauscher S."/>
            <person name="Record E."/>
            <person name="Riano-Pachon D.M."/>
            <person name="Robert V."/>
            <person name="Roehrig J."/>
            <person name="Ruller R."/>
            <person name="Salamov A."/>
            <person name="Salih N.S."/>
            <person name="Samson R.A."/>
            <person name="Sandor E."/>
            <person name="Sanguinetti M."/>
            <person name="Schuetze T."/>
            <person name="Sepcic K."/>
            <person name="Shelest E."/>
            <person name="Sherlock G."/>
            <person name="Sophianopoulou V."/>
            <person name="Squina F.M."/>
            <person name="Sun H."/>
            <person name="Susca A."/>
            <person name="Todd R.B."/>
            <person name="Tsang A."/>
            <person name="Unkles S.E."/>
            <person name="van de Wiele N."/>
            <person name="van Rossen-Uffink D."/>
            <person name="Oliveira J.V."/>
            <person name="Vesth T.C."/>
            <person name="Visser J."/>
            <person name="Yu J.-H."/>
            <person name="Zhou M."/>
            <person name="Andersen M.R."/>
            <person name="Archer D.B."/>
            <person name="Baker S.E."/>
            <person name="Benoit I."/>
            <person name="Brakhage A.A."/>
            <person name="Braus G.H."/>
            <person name="Fischer R."/>
            <person name="Frisvad J.C."/>
            <person name="Goldman G.H."/>
            <person name="Houbraken J."/>
            <person name="Oakley B."/>
            <person name="Pocsi I."/>
            <person name="Scazzocchio C."/>
            <person name="Seiboth B."/>
            <person name="vanKuyk P.A."/>
            <person name="Wortman J."/>
            <person name="Dyer P.S."/>
            <person name="Grigoriev I.V."/>
        </authorList>
    </citation>
    <scope>NUCLEOTIDE SEQUENCE [LARGE SCALE GENOMIC DNA]</scope>
    <source>
        <strain evidence="6">CBS 516.65</strain>
    </source>
</reference>
<dbReference type="InterPro" id="IPR035994">
    <property type="entry name" value="Nucleoside_phosphorylase_sf"/>
</dbReference>
<dbReference type="InterPro" id="IPR036770">
    <property type="entry name" value="Ankyrin_rpt-contain_sf"/>
</dbReference>